<feature type="region of interest" description="Disordered" evidence="1">
    <location>
        <begin position="913"/>
        <end position="932"/>
    </location>
</feature>
<feature type="compositionally biased region" description="Basic and acidic residues" evidence="1">
    <location>
        <begin position="729"/>
        <end position="743"/>
    </location>
</feature>
<feature type="compositionally biased region" description="Low complexity" evidence="1">
    <location>
        <begin position="1150"/>
        <end position="1159"/>
    </location>
</feature>
<evidence type="ECO:0008006" key="4">
    <source>
        <dbReference type="Google" id="ProtNLM"/>
    </source>
</evidence>
<feature type="compositionally biased region" description="Basic and acidic residues" evidence="1">
    <location>
        <begin position="494"/>
        <end position="517"/>
    </location>
</feature>
<feature type="compositionally biased region" description="Basic residues" evidence="1">
    <location>
        <begin position="479"/>
        <end position="493"/>
    </location>
</feature>
<feature type="compositionally biased region" description="Basic and acidic residues" evidence="1">
    <location>
        <begin position="37"/>
        <end position="48"/>
    </location>
</feature>
<evidence type="ECO:0000313" key="2">
    <source>
        <dbReference type="EMBL" id="CAH3152093.1"/>
    </source>
</evidence>
<reference evidence="2 3" key="1">
    <citation type="submission" date="2022-05" db="EMBL/GenBank/DDBJ databases">
        <authorList>
            <consortium name="Genoscope - CEA"/>
            <person name="William W."/>
        </authorList>
    </citation>
    <scope>NUCLEOTIDE SEQUENCE [LARGE SCALE GENOMIC DNA]</scope>
</reference>
<feature type="compositionally biased region" description="Acidic residues" evidence="1">
    <location>
        <begin position="380"/>
        <end position="392"/>
    </location>
</feature>
<sequence length="2032" mass="223489">MVGEETEIKTLPDATDRSPKEMKKCGLINSFFKPVVKSKENTESKSETETSASVSSDDDGNKKDNAETILESNQSGLFEQKEKCCNTKSHPDNKLSSQEERVGVKSKQTKAKSSITCSVQNASKVLSSSGSEFEDDGRSLLTAKSKERQKSRKKKEKAGKGSEFGAQEVEGKNVVSDGEKAVKQPRTSVKKGKKGTGTGGNCTRSLEQSGQDNNKNIDGKERESRSVGNYQSKDSNKTSVEPSFDQHIELKAEQNSEENEARDALRSKGTAVIRTSAFDVLMKSQRAQKTDNHSTESTLSEALQSDAIPCDTVEGNSCSCEITDVKENLQSKETASCQSKSLTEESSSDKNEIDSSHRTNAFDFLMKKGKFVNSPCTEDSQAETELESDVTGDFEQSLKKKPKKKTFEFQLSIRASNKKDIEISFESESVSADTCQEKAQEKSKKKKRKNKNDSMSAGEGESDHSFVNEKSDEGDFCKSKKVGRKSKVKSKVKSKLDSADVSLLEEHSEEENKNEVQKKKRRSGRKSASNVVAVDVDSNHPDDAKEFEPAAKNVRKKAKHEGSNEENHGDIKGNSRRKRKAKRSDASASKKAEEKIELETVSDNQRETSSSRDPKPLAAIFLKKPAALSTAEITEENQAIGSTGRSASSILTCPSNISADAKDKQKTVGKEPPRNKENSAEEREAANRAFKALFTGASSQKAAPSVNVIEALPVDKELSQTSGKSTKQSVDKESTQSKEMSAEEKEAANRAFKALFSGASSQKTATSVSVVEACPAPWPSISHVLQKDEDFSSSESFWCLPWPVGKDCKFDVSLHCYLLSECPLDNAIYSQSPLIMQNKVLHVAGHSMGNRPHMEKKTEQSSFPEAVIKKILSELALFYPGVPLRKLYKRYASKLEKYKASIESGENKQLALERKVPKDDTKKDEKLLESKEGLQEVNADSLPCKKGRGKRRLSSDGGVGQEKKIARKSGNFSATLPCKDQGLVGDQSARKSCKKRQREEDKDHLQEKACKGRRLSTRLQEKKQICAEEKSVDNNLPQKLEMSSSRKKRKRTADCDLGVTEVIHTVSKEQLTCAIPSAPTHSKSDKTVSVLNDALWTDLYRPVHSTEVMANASAVSKLRSWLEEWKIKREKTLRKELQQQKRLLAKQKSKASSSQTNNQTLEWWDADSDSDFQMSDGDSDDSDTEGIGLSTAMFISGPSGAGKTAMVYACAEELGYKVVFEVNSASKRSGKHILSQLEEATQSHLVISNKPTTTIKGPVPESSFAGLFNKPEANSSCLSGPLGTLFQQAGKASKSEEKKGVKGRKEKNVKEKKEKSRAKGKSILKQPSQSLSQDGTESNLSSKAASLILFEEVDVIFEEDKSFWMAVNSFMQNAKCPIVLISTESQVSCEGRYDQINVKCPSVNLLSAHLQLVGLMNNMFINPEDLKSLVAHNNCDMRKSFLNLQFWSASHGGLKMPYKRPAHLNDSSRISDKNQTIQTSGHARSAECVQTNSLSQDVPQSHPTMTGGVLDEGGEESMFLSLSDWQIIKSEGLRRSSRSSRSGTLKPTEADNSDSDFCEPKRKTLVCADGSTDSIFEITDTNDSQPVNSDKRPDDSLQLPVMDGLLFESVLGLLNCLQQPGEGSLSALQKGAKPQDELQIRNIPEKLHLAHFSQVLGVNLTHANLSGLLPFFVDPSVSQQKEEVPDQSEAKESNSAPSDIAKDVTTKGENMFSGIFSDTSLFDDGTEPPVKITESKEGIEKEPDKGLVEVNKNVPSSQDSTDTGFSESQTKEETGESGEGQNREMKTGIAVKTGSELVHRKPSQDEKLTSKALEIFAQCAENMSFADAYCPNLSNTQSNSARFGWWGAQLKPGLTDEHVTVEESSDWLACETRLSIRGALEVANLDDCFVKVKSLSEDLTETGNSPVEEITGDQTSTGKSLLCDLERLSSDFPPRDSNSVVRLDAVTQAQKSSTTSRRKLYSSLSSCIPVLNHCNHCSVVCDYIPNFRLLCHSERLREAAHIKRRFLHYLDSNSFPINRATMDALADSYMVS</sequence>
<feature type="region of interest" description="Disordered" evidence="1">
    <location>
        <begin position="1144"/>
        <end position="1183"/>
    </location>
</feature>
<feature type="compositionally biased region" description="Basic and acidic residues" evidence="1">
    <location>
        <begin position="537"/>
        <end position="549"/>
    </location>
</feature>
<comment type="caution">
    <text evidence="2">The sequence shown here is derived from an EMBL/GenBank/DDBJ whole genome shotgun (WGS) entry which is preliminary data.</text>
</comment>
<feature type="compositionally biased region" description="Low complexity" evidence="1">
    <location>
        <begin position="526"/>
        <end position="536"/>
    </location>
</feature>
<gene>
    <name evidence="2" type="ORF">PEVE_00000633</name>
</gene>
<dbReference type="PANTHER" id="PTHR23389:SF21">
    <property type="entry name" value="ATPASE FAMILY AAA DOMAIN-CONTAINING PROTEIN 5"/>
    <property type="match status" value="1"/>
</dbReference>
<feature type="compositionally biased region" description="Basic and acidic residues" evidence="1">
    <location>
        <begin position="583"/>
        <end position="615"/>
    </location>
</feature>
<feature type="region of interest" description="Disordered" evidence="1">
    <location>
        <begin position="1289"/>
        <end position="1337"/>
    </location>
</feature>
<feature type="compositionally biased region" description="Basic residues" evidence="1">
    <location>
        <begin position="147"/>
        <end position="157"/>
    </location>
</feature>
<feature type="compositionally biased region" description="Basic and acidic residues" evidence="1">
    <location>
        <begin position="461"/>
        <end position="478"/>
    </location>
</feature>
<feature type="compositionally biased region" description="Basic and acidic residues" evidence="1">
    <location>
        <begin position="79"/>
        <end position="103"/>
    </location>
</feature>
<feature type="compositionally biased region" description="Polar residues" evidence="1">
    <location>
        <begin position="111"/>
        <end position="131"/>
    </location>
</feature>
<dbReference type="Proteomes" id="UP001159427">
    <property type="component" value="Unassembled WGS sequence"/>
</dbReference>
<feature type="region of interest" description="Disordered" evidence="1">
    <location>
        <begin position="718"/>
        <end position="743"/>
    </location>
</feature>
<feature type="compositionally biased region" description="Polar residues" evidence="1">
    <location>
        <begin position="1753"/>
        <end position="1768"/>
    </location>
</feature>
<feature type="region of interest" description="Disordered" evidence="1">
    <location>
        <begin position="636"/>
        <end position="684"/>
    </location>
</feature>
<feature type="region of interest" description="Disordered" evidence="1">
    <location>
        <begin position="987"/>
        <end position="1008"/>
    </location>
</feature>
<feature type="region of interest" description="Disordered" evidence="1">
    <location>
        <begin position="1490"/>
        <end position="1512"/>
    </location>
</feature>
<feature type="region of interest" description="Disordered" evidence="1">
    <location>
        <begin position="374"/>
        <end position="403"/>
    </location>
</feature>
<feature type="compositionally biased region" description="Polar residues" evidence="1">
    <location>
        <begin position="1325"/>
        <end position="1337"/>
    </location>
</feature>
<keyword evidence="3" id="KW-1185">Reference proteome</keyword>
<feature type="region of interest" description="Disordered" evidence="1">
    <location>
        <begin position="1536"/>
        <end position="1558"/>
    </location>
</feature>
<dbReference type="InterPro" id="IPR027417">
    <property type="entry name" value="P-loop_NTPase"/>
</dbReference>
<accession>A0ABN8PW90</accession>
<feature type="compositionally biased region" description="Basic and acidic residues" evidence="1">
    <location>
        <begin position="1733"/>
        <end position="1747"/>
    </location>
</feature>
<feature type="compositionally biased region" description="Polar residues" evidence="1">
    <location>
        <begin position="226"/>
        <end position="241"/>
    </location>
</feature>
<evidence type="ECO:0000313" key="3">
    <source>
        <dbReference type="Proteomes" id="UP001159427"/>
    </source>
</evidence>
<feature type="compositionally biased region" description="Polar residues" evidence="1">
    <location>
        <begin position="1490"/>
        <end position="1504"/>
    </location>
</feature>
<feature type="region of interest" description="Disordered" evidence="1">
    <location>
        <begin position="330"/>
        <end position="359"/>
    </location>
</feature>
<dbReference type="PANTHER" id="PTHR23389">
    <property type="entry name" value="CHROMOSOME TRANSMISSION FIDELITY FACTOR 18"/>
    <property type="match status" value="1"/>
</dbReference>
<feature type="compositionally biased region" description="Polar residues" evidence="1">
    <location>
        <begin position="331"/>
        <end position="345"/>
    </location>
</feature>
<feature type="compositionally biased region" description="Polar residues" evidence="1">
    <location>
        <begin position="201"/>
        <end position="214"/>
    </location>
</feature>
<feature type="region of interest" description="Disordered" evidence="1">
    <location>
        <begin position="36"/>
        <end position="272"/>
    </location>
</feature>
<dbReference type="SUPFAM" id="SSF52540">
    <property type="entry name" value="P-loop containing nucleoside triphosphate hydrolases"/>
    <property type="match status" value="1"/>
</dbReference>
<dbReference type="EMBL" id="CALNXI010001027">
    <property type="protein sequence ID" value="CAH3152093.1"/>
    <property type="molecule type" value="Genomic_DNA"/>
</dbReference>
<name>A0ABN8PW90_9CNID</name>
<feature type="compositionally biased region" description="Basic and acidic residues" evidence="1">
    <location>
        <begin position="347"/>
        <end position="357"/>
    </location>
</feature>
<feature type="region of interest" description="Disordered" evidence="1">
    <location>
        <begin position="1"/>
        <end position="23"/>
    </location>
</feature>
<organism evidence="2 3">
    <name type="scientific">Porites evermanni</name>
    <dbReference type="NCBI Taxonomy" id="104178"/>
    <lineage>
        <taxon>Eukaryota</taxon>
        <taxon>Metazoa</taxon>
        <taxon>Cnidaria</taxon>
        <taxon>Anthozoa</taxon>
        <taxon>Hexacorallia</taxon>
        <taxon>Scleractinia</taxon>
        <taxon>Fungiina</taxon>
        <taxon>Poritidae</taxon>
        <taxon>Porites</taxon>
    </lineage>
</organism>
<feature type="region of interest" description="Disordered" evidence="1">
    <location>
        <begin position="428"/>
        <end position="617"/>
    </location>
</feature>
<feature type="compositionally biased region" description="Basic and acidic residues" evidence="1">
    <location>
        <begin position="215"/>
        <end position="225"/>
    </location>
</feature>
<feature type="compositionally biased region" description="Polar residues" evidence="1">
    <location>
        <begin position="719"/>
        <end position="728"/>
    </location>
</feature>
<feature type="compositionally biased region" description="Basic and acidic residues" evidence="1">
    <location>
        <begin position="1680"/>
        <end position="1692"/>
    </location>
</feature>
<feature type="compositionally biased region" description="Basic and acidic residues" evidence="1">
    <location>
        <begin position="660"/>
        <end position="684"/>
    </location>
</feature>
<feature type="region of interest" description="Disordered" evidence="1">
    <location>
        <begin position="1679"/>
        <end position="1785"/>
    </location>
</feature>
<feature type="region of interest" description="Disordered" evidence="1">
    <location>
        <begin position="941"/>
        <end position="966"/>
    </location>
</feature>
<evidence type="ECO:0000256" key="1">
    <source>
        <dbReference type="SAM" id="MobiDB-lite"/>
    </source>
</evidence>
<dbReference type="Gene3D" id="3.40.50.300">
    <property type="entry name" value="P-loop containing nucleotide triphosphate hydrolases"/>
    <property type="match status" value="1"/>
</dbReference>
<feature type="compositionally biased region" description="Basic and acidic residues" evidence="1">
    <location>
        <begin position="244"/>
        <end position="266"/>
    </location>
</feature>
<feature type="compositionally biased region" description="Polar residues" evidence="1">
    <location>
        <begin position="636"/>
        <end position="658"/>
    </location>
</feature>
<protein>
    <recommendedName>
        <fullName evidence="4">ATPase family AAA domain containing 5</fullName>
    </recommendedName>
</protein>
<proteinExistence type="predicted"/>
<feature type="compositionally biased region" description="Basic and acidic residues" evidence="1">
    <location>
        <begin position="560"/>
        <end position="573"/>
    </location>
</feature>
<feature type="compositionally biased region" description="Basic and acidic residues" evidence="1">
    <location>
        <begin position="997"/>
        <end position="1008"/>
    </location>
</feature>